<protein>
    <submittedName>
        <fullName evidence="2">Uncharacterized protein</fullName>
    </submittedName>
</protein>
<feature type="region of interest" description="Disordered" evidence="1">
    <location>
        <begin position="1"/>
        <end position="120"/>
    </location>
</feature>
<organism evidence="2 3">
    <name type="scientific">Trichonephila inaurata madagascariensis</name>
    <dbReference type="NCBI Taxonomy" id="2747483"/>
    <lineage>
        <taxon>Eukaryota</taxon>
        <taxon>Metazoa</taxon>
        <taxon>Ecdysozoa</taxon>
        <taxon>Arthropoda</taxon>
        <taxon>Chelicerata</taxon>
        <taxon>Arachnida</taxon>
        <taxon>Araneae</taxon>
        <taxon>Araneomorphae</taxon>
        <taxon>Entelegynae</taxon>
        <taxon>Araneoidea</taxon>
        <taxon>Nephilidae</taxon>
        <taxon>Trichonephila</taxon>
        <taxon>Trichonephila inaurata</taxon>
    </lineage>
</organism>
<dbReference type="EMBL" id="BMAV01020337">
    <property type="protein sequence ID" value="GFY73769.1"/>
    <property type="molecule type" value="Genomic_DNA"/>
</dbReference>
<proteinExistence type="predicted"/>
<feature type="compositionally biased region" description="Basic residues" evidence="1">
    <location>
        <begin position="106"/>
        <end position="120"/>
    </location>
</feature>
<name>A0A8X6YQA2_9ARAC</name>
<accession>A0A8X6YQA2</accession>
<evidence type="ECO:0000313" key="3">
    <source>
        <dbReference type="Proteomes" id="UP000886998"/>
    </source>
</evidence>
<gene>
    <name evidence="2" type="ORF">TNIN_97711</name>
</gene>
<sequence length="120" mass="14440">MMRYKRKVPASRSAGPERNQRFKVRSRRRVTSVKLDPRRKIKPLKPPKKKRRHQESRFPTFRNSNGSPGGSVRSRRELCSRPSHYSFSHHRQSRQQGRQQPEKSLKNRRSSPRLSRQRRQ</sequence>
<comment type="caution">
    <text evidence="2">The sequence shown here is derived from an EMBL/GenBank/DDBJ whole genome shotgun (WGS) entry which is preliminary data.</text>
</comment>
<evidence type="ECO:0000313" key="2">
    <source>
        <dbReference type="EMBL" id="GFY73769.1"/>
    </source>
</evidence>
<feature type="compositionally biased region" description="Basic residues" evidence="1">
    <location>
        <begin position="21"/>
        <end position="54"/>
    </location>
</feature>
<dbReference type="AlphaFoldDB" id="A0A8X6YQA2"/>
<evidence type="ECO:0000256" key="1">
    <source>
        <dbReference type="SAM" id="MobiDB-lite"/>
    </source>
</evidence>
<dbReference type="Proteomes" id="UP000886998">
    <property type="component" value="Unassembled WGS sequence"/>
</dbReference>
<keyword evidence="3" id="KW-1185">Reference proteome</keyword>
<reference evidence="2" key="1">
    <citation type="submission" date="2020-08" db="EMBL/GenBank/DDBJ databases">
        <title>Multicomponent nature underlies the extraordinary mechanical properties of spider dragline silk.</title>
        <authorList>
            <person name="Kono N."/>
            <person name="Nakamura H."/>
            <person name="Mori M."/>
            <person name="Yoshida Y."/>
            <person name="Ohtoshi R."/>
            <person name="Malay A.D."/>
            <person name="Moran D.A.P."/>
            <person name="Tomita M."/>
            <person name="Numata K."/>
            <person name="Arakawa K."/>
        </authorList>
    </citation>
    <scope>NUCLEOTIDE SEQUENCE</scope>
</reference>